<evidence type="ECO:0000313" key="3">
    <source>
        <dbReference type="Proteomes" id="UP000184499"/>
    </source>
</evidence>
<dbReference type="GO" id="GO:0004525">
    <property type="term" value="F:ribonuclease III activity"/>
    <property type="evidence" value="ECO:0007669"/>
    <property type="project" value="InterPro"/>
</dbReference>
<sequence>MASLSLLAEKVQTLESHIGYTFNDPKRAMEALVAAGVYMPGLLNRTDGHKDLALVGDAILRTILVLDGYGAGKCRDFTNRILSTKAGNAYITQAGRNLGLDKLVVVSPAQAGMVSDKVMASAVEAIIGAVYMDSNGSIESVRPVLTTLGLDWPA</sequence>
<name>A0A1L9U9L8_ASPBC</name>
<dbReference type="AlphaFoldDB" id="A0A1L9U9L8"/>
<dbReference type="VEuPathDB" id="FungiDB:ASPBRDRAFT_198823"/>
<dbReference type="Proteomes" id="UP000184499">
    <property type="component" value="Unassembled WGS sequence"/>
</dbReference>
<evidence type="ECO:0000259" key="1">
    <source>
        <dbReference type="PROSITE" id="PS50142"/>
    </source>
</evidence>
<dbReference type="EMBL" id="KV878690">
    <property type="protein sequence ID" value="OJJ68386.1"/>
    <property type="molecule type" value="Genomic_DNA"/>
</dbReference>
<proteinExistence type="predicted"/>
<dbReference type="InterPro" id="IPR000999">
    <property type="entry name" value="RNase_III_dom"/>
</dbReference>
<dbReference type="Pfam" id="PF00636">
    <property type="entry name" value="Ribonuclease_3"/>
    <property type="match status" value="1"/>
</dbReference>
<accession>A0A1L9U9L8</accession>
<dbReference type="InterPro" id="IPR036389">
    <property type="entry name" value="RNase_III_sf"/>
</dbReference>
<dbReference type="GeneID" id="93573730"/>
<dbReference type="STRING" id="767769.A0A1L9U9L8"/>
<dbReference type="GO" id="GO:0006396">
    <property type="term" value="P:RNA processing"/>
    <property type="evidence" value="ECO:0007669"/>
    <property type="project" value="InterPro"/>
</dbReference>
<dbReference type="OMA" id="AVYLDCN"/>
<dbReference type="PROSITE" id="PS50142">
    <property type="entry name" value="RNASE_3_2"/>
    <property type="match status" value="1"/>
</dbReference>
<dbReference type="SMART" id="SM00535">
    <property type="entry name" value="RIBOc"/>
    <property type="match status" value="1"/>
</dbReference>
<dbReference type="Gene3D" id="1.10.1520.10">
    <property type="entry name" value="Ribonuclease III domain"/>
    <property type="match status" value="1"/>
</dbReference>
<organism evidence="2 3">
    <name type="scientific">Aspergillus brasiliensis (strain CBS 101740 / IMI 381727 / IBT 21946)</name>
    <dbReference type="NCBI Taxonomy" id="767769"/>
    <lineage>
        <taxon>Eukaryota</taxon>
        <taxon>Fungi</taxon>
        <taxon>Dikarya</taxon>
        <taxon>Ascomycota</taxon>
        <taxon>Pezizomycotina</taxon>
        <taxon>Eurotiomycetes</taxon>
        <taxon>Eurotiomycetidae</taxon>
        <taxon>Eurotiales</taxon>
        <taxon>Aspergillaceae</taxon>
        <taxon>Aspergillus</taxon>
        <taxon>Aspergillus subgen. Circumdati</taxon>
    </lineage>
</organism>
<keyword evidence="3" id="KW-1185">Reference proteome</keyword>
<dbReference type="SUPFAM" id="SSF69065">
    <property type="entry name" value="RNase III domain-like"/>
    <property type="match status" value="1"/>
</dbReference>
<gene>
    <name evidence="2" type="ORF">ASPBRDRAFT_198823</name>
</gene>
<evidence type="ECO:0000313" key="2">
    <source>
        <dbReference type="EMBL" id="OJJ68386.1"/>
    </source>
</evidence>
<protein>
    <recommendedName>
        <fullName evidence="1">RNase III domain-containing protein</fullName>
    </recommendedName>
</protein>
<dbReference type="OrthoDB" id="67027at2759"/>
<reference evidence="3" key="1">
    <citation type="journal article" date="2017" name="Genome Biol.">
        <title>Comparative genomics reveals high biological diversity and specific adaptations in the industrially and medically important fungal genus Aspergillus.</title>
        <authorList>
            <person name="de Vries R.P."/>
            <person name="Riley R."/>
            <person name="Wiebenga A."/>
            <person name="Aguilar-Osorio G."/>
            <person name="Amillis S."/>
            <person name="Uchima C.A."/>
            <person name="Anderluh G."/>
            <person name="Asadollahi M."/>
            <person name="Askin M."/>
            <person name="Barry K."/>
            <person name="Battaglia E."/>
            <person name="Bayram O."/>
            <person name="Benocci T."/>
            <person name="Braus-Stromeyer S.A."/>
            <person name="Caldana C."/>
            <person name="Canovas D."/>
            <person name="Cerqueira G.C."/>
            <person name="Chen F."/>
            <person name="Chen W."/>
            <person name="Choi C."/>
            <person name="Clum A."/>
            <person name="Dos Santos R.A."/>
            <person name="Damasio A.R."/>
            <person name="Diallinas G."/>
            <person name="Emri T."/>
            <person name="Fekete E."/>
            <person name="Flipphi M."/>
            <person name="Freyberg S."/>
            <person name="Gallo A."/>
            <person name="Gournas C."/>
            <person name="Habgood R."/>
            <person name="Hainaut M."/>
            <person name="Harispe M.L."/>
            <person name="Henrissat B."/>
            <person name="Hilden K.S."/>
            <person name="Hope R."/>
            <person name="Hossain A."/>
            <person name="Karabika E."/>
            <person name="Karaffa L."/>
            <person name="Karanyi Z."/>
            <person name="Krasevec N."/>
            <person name="Kuo A."/>
            <person name="Kusch H."/>
            <person name="LaButti K."/>
            <person name="Lagendijk E.L."/>
            <person name="Lapidus A."/>
            <person name="Levasseur A."/>
            <person name="Lindquist E."/>
            <person name="Lipzen A."/>
            <person name="Logrieco A.F."/>
            <person name="MacCabe A."/>
            <person name="Maekelae M.R."/>
            <person name="Malavazi I."/>
            <person name="Melin P."/>
            <person name="Meyer V."/>
            <person name="Mielnichuk N."/>
            <person name="Miskei M."/>
            <person name="Molnar A.P."/>
            <person name="Mule G."/>
            <person name="Ngan C.Y."/>
            <person name="Orejas M."/>
            <person name="Orosz E."/>
            <person name="Ouedraogo J.P."/>
            <person name="Overkamp K.M."/>
            <person name="Park H.-S."/>
            <person name="Perrone G."/>
            <person name="Piumi F."/>
            <person name="Punt P.J."/>
            <person name="Ram A.F."/>
            <person name="Ramon A."/>
            <person name="Rauscher S."/>
            <person name="Record E."/>
            <person name="Riano-Pachon D.M."/>
            <person name="Robert V."/>
            <person name="Roehrig J."/>
            <person name="Ruller R."/>
            <person name="Salamov A."/>
            <person name="Salih N.S."/>
            <person name="Samson R.A."/>
            <person name="Sandor E."/>
            <person name="Sanguinetti M."/>
            <person name="Schuetze T."/>
            <person name="Sepcic K."/>
            <person name="Shelest E."/>
            <person name="Sherlock G."/>
            <person name="Sophianopoulou V."/>
            <person name="Squina F.M."/>
            <person name="Sun H."/>
            <person name="Susca A."/>
            <person name="Todd R.B."/>
            <person name="Tsang A."/>
            <person name="Unkles S.E."/>
            <person name="van de Wiele N."/>
            <person name="van Rossen-Uffink D."/>
            <person name="Oliveira J.V."/>
            <person name="Vesth T.C."/>
            <person name="Visser J."/>
            <person name="Yu J.-H."/>
            <person name="Zhou M."/>
            <person name="Andersen M.R."/>
            <person name="Archer D.B."/>
            <person name="Baker S.E."/>
            <person name="Benoit I."/>
            <person name="Brakhage A.A."/>
            <person name="Braus G.H."/>
            <person name="Fischer R."/>
            <person name="Frisvad J.C."/>
            <person name="Goldman G.H."/>
            <person name="Houbraken J."/>
            <person name="Oakley B."/>
            <person name="Pocsi I."/>
            <person name="Scazzocchio C."/>
            <person name="Seiboth B."/>
            <person name="vanKuyk P.A."/>
            <person name="Wortman J."/>
            <person name="Dyer P.S."/>
            <person name="Grigoriev I.V."/>
        </authorList>
    </citation>
    <scope>NUCLEOTIDE SEQUENCE [LARGE SCALE GENOMIC DNA]</scope>
    <source>
        <strain evidence="3">CBS 101740 / IMI 381727 / IBT 21946</strain>
    </source>
</reference>
<feature type="domain" description="RNase III" evidence="1">
    <location>
        <begin position="11"/>
        <end position="135"/>
    </location>
</feature>
<dbReference type="RefSeq" id="XP_067475635.1">
    <property type="nucleotide sequence ID" value="XM_067621242.1"/>
</dbReference>